<sequence length="344" mass="34688">MPWGVAAGVVGSVAGAAVSSAMSPSTSGGSGSSYYVPTGLGTSDTTWQDLLSTLNNYYGNLDLNQYGLASLQSGVQAAQQYQPGYMAAANAAGQGYTNAGTALTNLGNSDLATQQQLLSAGQNVYNMGLDPQSALYNSTLNQVQQQTGATNSMYGLGSSAAGAGVANQALTNFNLDWQNNQLSRAAQGLSAYTGAANAAGSYGQQGASALTSAPQYALLGGQVPYQTAQTIAATPGNLANTYGSFLNSNVYGPAESMMSQIIPYMNYGNGAQSLPYQNATSNAQSYGQSLSSAIGGVGNSIQNAGGLSNLFSGTTGSYGSGDFSGAFTSSPYYSGGGNSYGFTM</sequence>
<evidence type="ECO:0000313" key="1">
    <source>
        <dbReference type="EMBL" id="SEK02459.1"/>
    </source>
</evidence>
<organism evidence="1 2">
    <name type="scientific">Paraburkholderia tropica</name>
    <dbReference type="NCBI Taxonomy" id="92647"/>
    <lineage>
        <taxon>Bacteria</taxon>
        <taxon>Pseudomonadati</taxon>
        <taxon>Pseudomonadota</taxon>
        <taxon>Betaproteobacteria</taxon>
        <taxon>Burkholderiales</taxon>
        <taxon>Burkholderiaceae</taxon>
        <taxon>Paraburkholderia</taxon>
    </lineage>
</organism>
<dbReference type="Proteomes" id="UP000183529">
    <property type="component" value="Unassembled WGS sequence"/>
</dbReference>
<dbReference type="AlphaFoldDB" id="A0AAQ1GJ57"/>
<accession>A0AAQ1GJ57</accession>
<proteinExistence type="predicted"/>
<reference evidence="1 2" key="1">
    <citation type="submission" date="2016-10" db="EMBL/GenBank/DDBJ databases">
        <authorList>
            <person name="Varghese N."/>
            <person name="Submissions S."/>
        </authorList>
    </citation>
    <scope>NUCLEOTIDE SEQUENCE [LARGE SCALE GENOMIC DNA]</scope>
    <source>
        <strain evidence="1 2">LMG 22274</strain>
    </source>
</reference>
<evidence type="ECO:0000313" key="2">
    <source>
        <dbReference type="Proteomes" id="UP000183529"/>
    </source>
</evidence>
<dbReference type="EMBL" id="FNZM01000013">
    <property type="protein sequence ID" value="SEK02459.1"/>
    <property type="molecule type" value="Genomic_DNA"/>
</dbReference>
<protein>
    <submittedName>
        <fullName evidence="1">Uncharacterized protein</fullName>
    </submittedName>
</protein>
<name>A0AAQ1GJ57_9BURK</name>
<gene>
    <name evidence="1" type="ORF">SAMN05216550_113176</name>
</gene>
<comment type="caution">
    <text evidence="1">The sequence shown here is derived from an EMBL/GenBank/DDBJ whole genome shotgun (WGS) entry which is preliminary data.</text>
</comment>